<evidence type="ECO:0000256" key="2">
    <source>
        <dbReference type="SAM" id="Phobius"/>
    </source>
</evidence>
<dbReference type="EMBL" id="OU900096">
    <property type="protein sequence ID" value="CAG9860643.1"/>
    <property type="molecule type" value="Genomic_DNA"/>
</dbReference>
<evidence type="ECO:0000313" key="5">
    <source>
        <dbReference type="Proteomes" id="UP001153712"/>
    </source>
</evidence>
<gene>
    <name evidence="4" type="ORF">PHYEVI_LOCUS6992</name>
</gene>
<dbReference type="AlphaFoldDB" id="A0A9N9TQ65"/>
<keyword evidence="3" id="KW-0732">Signal</keyword>
<dbReference type="Proteomes" id="UP001153712">
    <property type="component" value="Chromosome 3"/>
</dbReference>
<evidence type="ECO:0000256" key="3">
    <source>
        <dbReference type="SAM" id="SignalP"/>
    </source>
</evidence>
<dbReference type="Pfam" id="PF07898">
    <property type="entry name" value="DUF1676"/>
    <property type="match status" value="2"/>
</dbReference>
<dbReference type="GO" id="GO:0016020">
    <property type="term" value="C:membrane"/>
    <property type="evidence" value="ECO:0007669"/>
    <property type="project" value="TreeGrafter"/>
</dbReference>
<dbReference type="PANTHER" id="PTHR21879:SF9">
    <property type="entry name" value="OSIRIS 16"/>
    <property type="match status" value="1"/>
</dbReference>
<protein>
    <submittedName>
        <fullName evidence="4">Uncharacterized protein</fullName>
    </submittedName>
</protein>
<keyword evidence="2" id="KW-0472">Membrane</keyword>
<keyword evidence="2" id="KW-1133">Transmembrane helix</keyword>
<feature type="signal peptide" evidence="3">
    <location>
        <begin position="1"/>
        <end position="18"/>
    </location>
</feature>
<reference evidence="4" key="1">
    <citation type="submission" date="2022-01" db="EMBL/GenBank/DDBJ databases">
        <authorList>
            <person name="King R."/>
        </authorList>
    </citation>
    <scope>NUCLEOTIDE SEQUENCE</scope>
</reference>
<dbReference type="PANTHER" id="PTHR21879">
    <property type="entry name" value="FI03362P-RELATED-RELATED"/>
    <property type="match status" value="1"/>
</dbReference>
<name>A0A9N9TQ65_PHYSR</name>
<feature type="region of interest" description="Disordered" evidence="1">
    <location>
        <begin position="466"/>
        <end position="493"/>
    </location>
</feature>
<accession>A0A9N9TQ65</accession>
<dbReference type="InterPro" id="IPR012464">
    <property type="entry name" value="DUF1676"/>
</dbReference>
<evidence type="ECO:0000313" key="4">
    <source>
        <dbReference type="EMBL" id="CAG9860643.1"/>
    </source>
</evidence>
<keyword evidence="2" id="KW-0812">Transmembrane</keyword>
<evidence type="ECO:0000256" key="1">
    <source>
        <dbReference type="SAM" id="MobiDB-lite"/>
    </source>
</evidence>
<feature type="transmembrane region" description="Helical" evidence="2">
    <location>
        <begin position="264"/>
        <end position="281"/>
    </location>
</feature>
<dbReference type="OrthoDB" id="6627399at2759"/>
<feature type="chain" id="PRO_5040357038" evidence="3">
    <location>
        <begin position="19"/>
        <end position="502"/>
    </location>
</feature>
<feature type="transmembrane region" description="Helical" evidence="2">
    <location>
        <begin position="429"/>
        <end position="448"/>
    </location>
</feature>
<feature type="transmembrane region" description="Helical" evidence="2">
    <location>
        <begin position="401"/>
        <end position="423"/>
    </location>
</feature>
<proteinExistence type="predicted"/>
<keyword evidence="5" id="KW-1185">Reference proteome</keyword>
<feature type="transmembrane region" description="Helical" evidence="2">
    <location>
        <begin position="150"/>
        <end position="172"/>
    </location>
</feature>
<organism evidence="4 5">
    <name type="scientific">Phyllotreta striolata</name>
    <name type="common">Striped flea beetle</name>
    <name type="synonym">Crioceris striolata</name>
    <dbReference type="NCBI Taxonomy" id="444603"/>
    <lineage>
        <taxon>Eukaryota</taxon>
        <taxon>Metazoa</taxon>
        <taxon>Ecdysozoa</taxon>
        <taxon>Arthropoda</taxon>
        <taxon>Hexapoda</taxon>
        <taxon>Insecta</taxon>
        <taxon>Pterygota</taxon>
        <taxon>Neoptera</taxon>
        <taxon>Endopterygota</taxon>
        <taxon>Coleoptera</taxon>
        <taxon>Polyphaga</taxon>
        <taxon>Cucujiformia</taxon>
        <taxon>Chrysomeloidea</taxon>
        <taxon>Chrysomelidae</taxon>
        <taxon>Galerucinae</taxon>
        <taxon>Alticini</taxon>
        <taxon>Phyllotreta</taxon>
    </lineage>
</organism>
<sequence length="502" mass="53209">MWFVPIALAFTLFSGALAEDVTQKTDRTDYKRSLGKDCNTSYSTTCLKLDIVSWVDKMNENDNVSVFPGVTIVRENGSARINTADIVADLARDFPNDHDARLDAFLIRKVHGFLNSHSVKLNLFDQESAGSARKGGGGGGGGGKKGGGGMGMIIAAAAMMKSTLLALALGALAALAGKALMTGLISLLLSAIIGLKSLSGGGGKTTYEVVSKPVYSHSNSHSTGHEDYHHGGHSGYGRSFDMPLPLGLQPEYKPALGPALINKMWFARLAVCLTIVVVSLAENPSDFRRSLGKNCDKSYTPACLKLDVIGWVDSLGEKQNIDLIPGVKIVRENGSPKAANADIVAELGREFPNDPDARLDGFLSKKVQNFLGSHSLKLHFAEDDDNSVTARKKKGKGNGMGTIFALMAMMKSTYFALALGALAGLAGKALTTGIISLVLSMIIGLKSLTSGGDKTTYEVVSKPVYTHSSSHSSGHEDYHHSGHGRSFEQPLPLGLQPGYNPA</sequence>
<feature type="transmembrane region" description="Helical" evidence="2">
    <location>
        <begin position="179"/>
        <end position="198"/>
    </location>
</feature>